<dbReference type="PROSITE" id="PS50011">
    <property type="entry name" value="PROTEIN_KINASE_DOM"/>
    <property type="match status" value="1"/>
</dbReference>
<dbReference type="EMBL" id="LWDX02072208">
    <property type="protein sequence ID" value="OEL13818.1"/>
    <property type="molecule type" value="Genomic_DNA"/>
</dbReference>
<dbReference type="InterPro" id="IPR000719">
    <property type="entry name" value="Prot_kinase_dom"/>
</dbReference>
<proteinExistence type="predicted"/>
<dbReference type="PROSITE" id="PS00107">
    <property type="entry name" value="PROTEIN_KINASE_ATP"/>
    <property type="match status" value="1"/>
</dbReference>
<dbReference type="Pfam" id="PF07714">
    <property type="entry name" value="PK_Tyr_Ser-Thr"/>
    <property type="match status" value="1"/>
</dbReference>
<dbReference type="PANTHER" id="PTHR45707:SF43">
    <property type="entry name" value="PROTEIN KINASE DOMAIN-CONTAINING PROTEIN"/>
    <property type="match status" value="1"/>
</dbReference>
<name>A0A1E5ULW0_9POAL</name>
<dbReference type="InterPro" id="IPR017441">
    <property type="entry name" value="Protein_kinase_ATP_BS"/>
</dbReference>
<feature type="domain" description="Protein kinase" evidence="2">
    <location>
        <begin position="35"/>
        <end position="121"/>
    </location>
</feature>
<dbReference type="AlphaFoldDB" id="A0A1E5ULW0"/>
<dbReference type="OrthoDB" id="681377at2759"/>
<dbReference type="InterPro" id="IPR001245">
    <property type="entry name" value="Ser-Thr/Tyr_kinase_cat_dom"/>
</dbReference>
<keyword evidence="4" id="KW-1185">Reference proteome</keyword>
<accession>A0A1E5ULW0</accession>
<dbReference type="Proteomes" id="UP000095767">
    <property type="component" value="Unassembled WGS sequence"/>
</dbReference>
<reference evidence="3 4" key="1">
    <citation type="submission" date="2016-09" db="EMBL/GenBank/DDBJ databases">
        <title>The draft genome of Dichanthelium oligosanthes: A C3 panicoid grass species.</title>
        <authorList>
            <person name="Studer A.J."/>
            <person name="Schnable J.C."/>
            <person name="Brutnell T.P."/>
        </authorList>
    </citation>
    <scope>NUCLEOTIDE SEQUENCE [LARGE SCALE GENOMIC DNA]</scope>
    <source>
        <strain evidence="4">cv. Kellogg 1175</strain>
        <tissue evidence="3">Leaf</tissue>
    </source>
</reference>
<protein>
    <recommendedName>
        <fullName evidence="2">Protein kinase domain-containing protein</fullName>
    </recommendedName>
</protein>
<gene>
    <name evidence="3" type="ORF">BAE44_0025163</name>
</gene>
<keyword evidence="1" id="KW-0067">ATP-binding</keyword>
<dbReference type="GO" id="GO:0004672">
    <property type="term" value="F:protein kinase activity"/>
    <property type="evidence" value="ECO:0007669"/>
    <property type="project" value="InterPro"/>
</dbReference>
<evidence type="ECO:0000259" key="2">
    <source>
        <dbReference type="PROSITE" id="PS50011"/>
    </source>
</evidence>
<dbReference type="Gene3D" id="3.30.200.20">
    <property type="entry name" value="Phosphorylase Kinase, domain 1"/>
    <property type="match status" value="1"/>
</dbReference>
<evidence type="ECO:0000256" key="1">
    <source>
        <dbReference type="PROSITE-ProRule" id="PRU10141"/>
    </source>
</evidence>
<dbReference type="PANTHER" id="PTHR45707">
    <property type="entry name" value="C2 CALCIUM/LIPID-BINDING PLANT PHOSPHORIBOSYLTRANSFERASE FAMILY PROTEIN"/>
    <property type="match status" value="1"/>
</dbReference>
<dbReference type="GO" id="GO:0005524">
    <property type="term" value="F:ATP binding"/>
    <property type="evidence" value="ECO:0007669"/>
    <property type="project" value="UniProtKB-UniRule"/>
</dbReference>
<dbReference type="STRING" id="888268.A0A1E5ULW0"/>
<dbReference type="SUPFAM" id="SSF56112">
    <property type="entry name" value="Protein kinase-like (PK-like)"/>
    <property type="match status" value="1"/>
</dbReference>
<keyword evidence="1" id="KW-0547">Nucleotide-binding</keyword>
<sequence length="121" mass="13822">MDDPQKELYDLERLLVDVKAKPIPLSYACLRKITNDFSQEIGHGGFGVVYMGNLQNGKVAVKKLSRIDDFSEKQFEDELLCLIRVKHRNVVRFLGYCSDTSQQAVNHNGEYVRLTPTARAF</sequence>
<organism evidence="3 4">
    <name type="scientific">Dichanthelium oligosanthes</name>
    <dbReference type="NCBI Taxonomy" id="888268"/>
    <lineage>
        <taxon>Eukaryota</taxon>
        <taxon>Viridiplantae</taxon>
        <taxon>Streptophyta</taxon>
        <taxon>Embryophyta</taxon>
        <taxon>Tracheophyta</taxon>
        <taxon>Spermatophyta</taxon>
        <taxon>Magnoliopsida</taxon>
        <taxon>Liliopsida</taxon>
        <taxon>Poales</taxon>
        <taxon>Poaceae</taxon>
        <taxon>PACMAD clade</taxon>
        <taxon>Panicoideae</taxon>
        <taxon>Panicodae</taxon>
        <taxon>Paniceae</taxon>
        <taxon>Dichantheliinae</taxon>
        <taxon>Dichanthelium</taxon>
    </lineage>
</organism>
<evidence type="ECO:0000313" key="3">
    <source>
        <dbReference type="EMBL" id="OEL13818.1"/>
    </source>
</evidence>
<evidence type="ECO:0000313" key="4">
    <source>
        <dbReference type="Proteomes" id="UP000095767"/>
    </source>
</evidence>
<feature type="binding site" evidence="1">
    <location>
        <position position="63"/>
    </location>
    <ligand>
        <name>ATP</name>
        <dbReference type="ChEBI" id="CHEBI:30616"/>
    </ligand>
</feature>
<comment type="caution">
    <text evidence="3">The sequence shown here is derived from an EMBL/GenBank/DDBJ whole genome shotgun (WGS) entry which is preliminary data.</text>
</comment>
<dbReference type="InterPro" id="IPR011009">
    <property type="entry name" value="Kinase-like_dom_sf"/>
</dbReference>